<keyword evidence="2" id="KW-0812">Transmembrane</keyword>
<organism evidence="4">
    <name type="scientific">Alloyangia sp. H15</name>
    <dbReference type="NCBI Taxonomy" id="3029062"/>
    <lineage>
        <taxon>Bacteria</taxon>
        <taxon>Pseudomonadati</taxon>
        <taxon>Pseudomonadota</taxon>
        <taxon>Alphaproteobacteria</taxon>
        <taxon>Rhodobacterales</taxon>
        <taxon>Roseobacteraceae</taxon>
        <taxon>Alloyangia</taxon>
    </lineage>
</organism>
<keyword evidence="4" id="KW-0614">Plasmid</keyword>
<geneLocation type="plasmid" evidence="4">
    <name>unnamed5</name>
</geneLocation>
<feature type="region of interest" description="Disordered" evidence="1">
    <location>
        <begin position="381"/>
        <end position="421"/>
    </location>
</feature>
<dbReference type="PANTHER" id="PTHR40940:SF1">
    <property type="entry name" value="PROTEIN BATD"/>
    <property type="match status" value="1"/>
</dbReference>
<feature type="chain" id="PRO_5043504550" description="Protein BatD" evidence="3">
    <location>
        <begin position="21"/>
        <end position="421"/>
    </location>
</feature>
<evidence type="ECO:0000256" key="2">
    <source>
        <dbReference type="SAM" id="Phobius"/>
    </source>
</evidence>
<gene>
    <name evidence="4" type="ORF">PVT71_29005</name>
</gene>
<dbReference type="RefSeq" id="WP_353476745.1">
    <property type="nucleotide sequence ID" value="NZ_CP123390.1"/>
</dbReference>
<evidence type="ECO:0000313" key="4">
    <source>
        <dbReference type="EMBL" id="XCC97866.1"/>
    </source>
</evidence>
<sequence>MKRHLLIISLFCCLALPAAAQESADAPVIRTELDPADILTGQPTTLRVTVLVPSFFSKPVSLPSYDLPNIMVEVPEKSGRPVSERVAGRKWSGVRQEYQITPLVPGAIELPPQAITLTYADSAYKPVEVTAQTEALTLTGLVPAAAAGLDPFLAATSVTLEQVIEGAEGALEPGAAITRRVTATIEGGRAMAIPPLLSSLDQPGLSEHPDPPVVEDDPETGLGTRIESVTYIAKQGGRFSLPEVRLGWYNTTADKVEEQILEGTDFAVSGAAPTEASEPFDWRRAAVVAALLILAALLLLLIWRRARPVVANRVTRAHAAWRNSSRYALRQAEKSLQAHRLGPALTWTRHWWRRGRHDGPPPEPVTSAYLDIGRELYGPGATNGAEPGDRWSSGIKTLKDHARGHHASRPRPHGDLPDLNP</sequence>
<keyword evidence="2" id="KW-1133">Transmembrane helix</keyword>
<protein>
    <recommendedName>
        <fullName evidence="5">Protein BatD</fullName>
    </recommendedName>
</protein>
<name>A0AAU8AUA1_9RHOB</name>
<evidence type="ECO:0008006" key="5">
    <source>
        <dbReference type="Google" id="ProtNLM"/>
    </source>
</evidence>
<dbReference type="InterPro" id="IPR025738">
    <property type="entry name" value="BatD"/>
</dbReference>
<feature type="transmembrane region" description="Helical" evidence="2">
    <location>
        <begin position="285"/>
        <end position="303"/>
    </location>
</feature>
<feature type="region of interest" description="Disordered" evidence="1">
    <location>
        <begin position="200"/>
        <end position="219"/>
    </location>
</feature>
<evidence type="ECO:0000256" key="1">
    <source>
        <dbReference type="SAM" id="MobiDB-lite"/>
    </source>
</evidence>
<dbReference type="AlphaFoldDB" id="A0AAU8AUA1"/>
<dbReference type="PANTHER" id="PTHR40940">
    <property type="entry name" value="PROTEIN BATD-RELATED"/>
    <property type="match status" value="1"/>
</dbReference>
<feature type="signal peptide" evidence="3">
    <location>
        <begin position="1"/>
        <end position="20"/>
    </location>
</feature>
<feature type="compositionally biased region" description="Basic and acidic residues" evidence="1">
    <location>
        <begin position="412"/>
        <end position="421"/>
    </location>
</feature>
<proteinExistence type="predicted"/>
<keyword evidence="2" id="KW-0472">Membrane</keyword>
<evidence type="ECO:0000256" key="3">
    <source>
        <dbReference type="SAM" id="SignalP"/>
    </source>
</evidence>
<feature type="compositionally biased region" description="Basic residues" evidence="1">
    <location>
        <begin position="402"/>
        <end position="411"/>
    </location>
</feature>
<reference evidence="4" key="1">
    <citation type="submission" date="2023-02" db="EMBL/GenBank/DDBJ databases">
        <title>Description and genomic characterization of Salipiger bruguierae sp. nov., isolated from the sediment of mangrove plant Bruguiera sexangula.</title>
        <authorList>
            <person name="Long M."/>
        </authorList>
    </citation>
    <scope>NUCLEOTIDE SEQUENCE</scope>
    <source>
        <strain evidence="4">H15</strain>
        <plasmid evidence="4">unnamed5</plasmid>
    </source>
</reference>
<keyword evidence="3" id="KW-0732">Signal</keyword>
<dbReference type="EMBL" id="CP123390">
    <property type="protein sequence ID" value="XCC97866.1"/>
    <property type="molecule type" value="Genomic_DNA"/>
</dbReference>
<accession>A0AAU8AUA1</accession>